<evidence type="ECO:0000313" key="2">
    <source>
        <dbReference type="EMBL" id="TCN73047.1"/>
    </source>
</evidence>
<dbReference type="AlphaFoldDB" id="A0A4R2EYN1"/>
<evidence type="ECO:0000256" key="1">
    <source>
        <dbReference type="SAM" id="MobiDB-lite"/>
    </source>
</evidence>
<dbReference type="OrthoDB" id="1115360at2"/>
<dbReference type="Pfam" id="PF19775">
    <property type="entry name" value="DUF6261"/>
    <property type="match status" value="1"/>
</dbReference>
<feature type="compositionally biased region" description="Basic residues" evidence="1">
    <location>
        <begin position="225"/>
        <end position="238"/>
    </location>
</feature>
<sequence>MEKSLSLFRLNTSMLAAYGSELVHILTSPSLESYRTNEHIAIFLQKHAQYTSSFTVMRRSNEPIRKFDRNRDRAFLRLRYLIVAALYSSNEDDVRRAKLLMGIIKSCGNRLNAKRDLKETMDIQLLLLRLGTESASSAIEGLGLKEAVTGLESAQSLFYEASKRKIYQKNELQQTPPPSSIKKEYEAAIREIWLFVEGMSVIAPSEAWTRALASIEAKNSEYRAKMKHQKTFREKKKAKPTEEGNA</sequence>
<dbReference type="InterPro" id="IPR046228">
    <property type="entry name" value="DUF6261"/>
</dbReference>
<organism evidence="2 3">
    <name type="scientific">Acetobacteroides hydrogenigenes</name>
    <dbReference type="NCBI Taxonomy" id="979970"/>
    <lineage>
        <taxon>Bacteria</taxon>
        <taxon>Pseudomonadati</taxon>
        <taxon>Bacteroidota</taxon>
        <taxon>Bacteroidia</taxon>
        <taxon>Bacteroidales</taxon>
        <taxon>Rikenellaceae</taxon>
        <taxon>Acetobacteroides</taxon>
    </lineage>
</organism>
<keyword evidence="3" id="KW-1185">Reference proteome</keyword>
<proteinExistence type="predicted"/>
<comment type="caution">
    <text evidence="2">The sequence shown here is derived from an EMBL/GenBank/DDBJ whole genome shotgun (WGS) entry which is preliminary data.</text>
</comment>
<dbReference type="EMBL" id="SLWB01000001">
    <property type="protein sequence ID" value="TCN73047.1"/>
    <property type="molecule type" value="Genomic_DNA"/>
</dbReference>
<dbReference type="RefSeq" id="WP_131837831.1">
    <property type="nucleotide sequence ID" value="NZ_SLWB01000001.1"/>
</dbReference>
<name>A0A4R2EYN1_9BACT</name>
<reference evidence="2 3" key="1">
    <citation type="submission" date="2019-03" db="EMBL/GenBank/DDBJ databases">
        <title>Genomic Encyclopedia of Archaeal and Bacterial Type Strains, Phase II (KMG-II): from individual species to whole genera.</title>
        <authorList>
            <person name="Goeker M."/>
        </authorList>
    </citation>
    <scope>NUCLEOTIDE SEQUENCE [LARGE SCALE GENOMIC DNA]</scope>
    <source>
        <strain evidence="2 3">RL-C</strain>
    </source>
</reference>
<gene>
    <name evidence="2" type="ORF">CLV25_101265</name>
</gene>
<feature type="region of interest" description="Disordered" evidence="1">
    <location>
        <begin position="225"/>
        <end position="246"/>
    </location>
</feature>
<accession>A0A4R2EYN1</accession>
<evidence type="ECO:0000313" key="3">
    <source>
        <dbReference type="Proteomes" id="UP000294830"/>
    </source>
</evidence>
<dbReference type="Proteomes" id="UP000294830">
    <property type="component" value="Unassembled WGS sequence"/>
</dbReference>
<protein>
    <submittedName>
        <fullName evidence="2">Uncharacterized protein</fullName>
    </submittedName>
</protein>